<dbReference type="PROSITE" id="PS01321">
    <property type="entry name" value="RUVC"/>
    <property type="match status" value="1"/>
</dbReference>
<comment type="catalytic activity">
    <reaction evidence="12 13">
        <text>Endonucleolytic cleavage at a junction such as a reciprocal single-stranded crossover between two homologous DNA duplexes (Holliday junction).</text>
        <dbReference type="EC" id="3.1.21.10"/>
    </reaction>
</comment>
<dbReference type="eggNOG" id="COG0817">
    <property type="taxonomic scope" value="Bacteria"/>
</dbReference>
<feature type="binding site" evidence="13">
    <location>
        <position position="71"/>
    </location>
    <ligand>
        <name>Mg(2+)</name>
        <dbReference type="ChEBI" id="CHEBI:18420"/>
        <label>2</label>
    </ligand>
</feature>
<keyword evidence="5 13" id="KW-0255">Endonuclease</keyword>
<feature type="active site" evidence="13">
    <location>
        <position position="71"/>
    </location>
</feature>
<dbReference type="CDD" id="cd16962">
    <property type="entry name" value="RuvC"/>
    <property type="match status" value="1"/>
</dbReference>
<feature type="active site" evidence="13">
    <location>
        <position position="144"/>
    </location>
</feature>
<dbReference type="Pfam" id="PF02075">
    <property type="entry name" value="RuvC"/>
    <property type="match status" value="1"/>
</dbReference>
<feature type="binding site" evidence="13">
    <location>
        <position position="11"/>
    </location>
    <ligand>
        <name>Mg(2+)</name>
        <dbReference type="ChEBI" id="CHEBI:18420"/>
        <label>1</label>
    </ligand>
</feature>
<dbReference type="PRINTS" id="PR00696">
    <property type="entry name" value="RSOLVASERUVC"/>
</dbReference>
<dbReference type="GO" id="GO:0008821">
    <property type="term" value="F:crossover junction DNA endonuclease activity"/>
    <property type="evidence" value="ECO:0007669"/>
    <property type="project" value="UniProtKB-UniRule"/>
</dbReference>
<dbReference type="GO" id="GO:0048476">
    <property type="term" value="C:Holliday junction resolvase complex"/>
    <property type="evidence" value="ECO:0007669"/>
    <property type="project" value="UniProtKB-UniRule"/>
</dbReference>
<evidence type="ECO:0000256" key="1">
    <source>
        <dbReference type="ARBA" id="ARBA00009518"/>
    </source>
</evidence>
<dbReference type="SUPFAM" id="SSF53098">
    <property type="entry name" value="Ribonuclease H-like"/>
    <property type="match status" value="1"/>
</dbReference>
<comment type="similarity">
    <text evidence="1 13">Belongs to the RuvC family.</text>
</comment>
<evidence type="ECO:0000256" key="8">
    <source>
        <dbReference type="ARBA" id="ARBA00022842"/>
    </source>
</evidence>
<keyword evidence="9 13" id="KW-0238">DNA-binding</keyword>
<dbReference type="Gene3D" id="3.30.420.10">
    <property type="entry name" value="Ribonuclease H-like superfamily/Ribonuclease H"/>
    <property type="match status" value="1"/>
</dbReference>
<evidence type="ECO:0000313" key="16">
    <source>
        <dbReference type="Proteomes" id="UP000003340"/>
    </source>
</evidence>
<reference evidence="15 16" key="2">
    <citation type="submission" date="2009-02" db="EMBL/GenBank/DDBJ databases">
        <title>Draft genome sequence of Clostridium methylpentosum (DSM 5476).</title>
        <authorList>
            <person name="Sudarsanam P."/>
            <person name="Ley R."/>
            <person name="Guruge J."/>
            <person name="Turnbaugh P.J."/>
            <person name="Mahowald M."/>
            <person name="Liep D."/>
            <person name="Gordon J."/>
        </authorList>
    </citation>
    <scope>NUCLEOTIDE SEQUENCE [LARGE SCALE GENOMIC DNA]</scope>
    <source>
        <strain evidence="15 16">DSM 5476</strain>
    </source>
</reference>
<protein>
    <recommendedName>
        <fullName evidence="13 14">Crossover junction endodeoxyribonuclease RuvC</fullName>
        <ecNumber evidence="13 14">3.1.21.10</ecNumber>
    </recommendedName>
    <alternativeName>
        <fullName evidence="13">Holliday junction nuclease RuvC</fullName>
    </alternativeName>
    <alternativeName>
        <fullName evidence="13">Holliday junction resolvase RuvC</fullName>
    </alternativeName>
</protein>
<dbReference type="NCBIfam" id="TIGR00228">
    <property type="entry name" value="ruvC"/>
    <property type="match status" value="1"/>
</dbReference>
<dbReference type="InterPro" id="IPR036397">
    <property type="entry name" value="RNaseH_sf"/>
</dbReference>
<dbReference type="HAMAP" id="MF_00034">
    <property type="entry name" value="RuvC"/>
    <property type="match status" value="1"/>
</dbReference>
<comment type="caution">
    <text evidence="15">The sequence shown here is derived from an EMBL/GenBank/DDBJ whole genome shotgun (WGS) entry which is preliminary data.</text>
</comment>
<dbReference type="FunFam" id="3.30.420.10:FF:000002">
    <property type="entry name" value="Crossover junction endodeoxyribonuclease RuvC"/>
    <property type="match status" value="1"/>
</dbReference>
<name>C0EG92_9FIRM</name>
<dbReference type="GO" id="GO:0003677">
    <property type="term" value="F:DNA binding"/>
    <property type="evidence" value="ECO:0007669"/>
    <property type="project" value="UniProtKB-KW"/>
</dbReference>
<dbReference type="Proteomes" id="UP000003340">
    <property type="component" value="Unassembled WGS sequence"/>
</dbReference>
<evidence type="ECO:0000256" key="9">
    <source>
        <dbReference type="ARBA" id="ARBA00023125"/>
    </source>
</evidence>
<dbReference type="GO" id="GO:0006281">
    <property type="term" value="P:DNA repair"/>
    <property type="evidence" value="ECO:0007669"/>
    <property type="project" value="UniProtKB-UniRule"/>
</dbReference>
<evidence type="ECO:0000256" key="12">
    <source>
        <dbReference type="ARBA" id="ARBA00029354"/>
    </source>
</evidence>
<organism evidence="15 16">
    <name type="scientific">[Clostridium] methylpentosum DSM 5476</name>
    <dbReference type="NCBI Taxonomy" id="537013"/>
    <lineage>
        <taxon>Bacteria</taxon>
        <taxon>Bacillati</taxon>
        <taxon>Bacillota</taxon>
        <taxon>Clostridia</taxon>
        <taxon>Eubacteriales</taxon>
        <taxon>Oscillospiraceae</taxon>
        <taxon>Oscillospiraceae incertae sedis</taxon>
    </lineage>
</organism>
<keyword evidence="8 13" id="KW-0460">Magnesium</keyword>
<sequence length="180" mass="20237">MDEQMKIIGIDPGYAIVGWGVVSYNRTKFTTLDYGAITTHASMPFEQRLLAVYNELDLLLRMHKPDAMSVEKLFFSNNQKTAIDVAQARGVILLAATQHGIPCYQYTPLQVKLSVVGYGKAVKSQVMEMTKRLLHLKEVPKPDDTADALAIAITHAHSFNSRISSVSLEQRIRLAERKYR</sequence>
<comment type="subcellular location">
    <subcellularLocation>
        <location evidence="13">Cytoplasm</location>
    </subcellularLocation>
</comment>
<evidence type="ECO:0000256" key="2">
    <source>
        <dbReference type="ARBA" id="ARBA00022490"/>
    </source>
</evidence>
<keyword evidence="6 13" id="KW-0227">DNA damage</keyword>
<keyword evidence="3 13" id="KW-0540">Nuclease</keyword>
<evidence type="ECO:0000256" key="10">
    <source>
        <dbReference type="ARBA" id="ARBA00023172"/>
    </source>
</evidence>
<dbReference type="PANTHER" id="PTHR30194">
    <property type="entry name" value="CROSSOVER JUNCTION ENDODEOXYRIBONUCLEASE RUVC"/>
    <property type="match status" value="1"/>
</dbReference>
<evidence type="ECO:0000256" key="4">
    <source>
        <dbReference type="ARBA" id="ARBA00022723"/>
    </source>
</evidence>
<evidence type="ECO:0000256" key="7">
    <source>
        <dbReference type="ARBA" id="ARBA00022801"/>
    </source>
</evidence>
<comment type="subunit">
    <text evidence="13">Homodimer which binds Holliday junction (HJ) DNA. The HJ becomes 2-fold symmetrical on binding to RuvC with unstacked arms; it has a different conformation from HJ DNA in complex with RuvA. In the full resolvosome a probable DNA-RuvA(4)-RuvB(12)-RuvC(2) complex forms which resolves the HJ.</text>
</comment>
<gene>
    <name evidence="13 15" type="primary">ruvC</name>
    <name evidence="15" type="ORF">CLOSTMETH_02885</name>
</gene>
<evidence type="ECO:0000313" key="15">
    <source>
        <dbReference type="EMBL" id="EEG29487.1"/>
    </source>
</evidence>
<evidence type="ECO:0000256" key="14">
    <source>
        <dbReference type="NCBIfam" id="TIGR00228"/>
    </source>
</evidence>
<evidence type="ECO:0000256" key="5">
    <source>
        <dbReference type="ARBA" id="ARBA00022759"/>
    </source>
</evidence>
<keyword evidence="11 13" id="KW-0234">DNA repair</keyword>
<feature type="active site" evidence="13">
    <location>
        <position position="11"/>
    </location>
</feature>
<comment type="function">
    <text evidence="13">The RuvA-RuvB-RuvC complex processes Holliday junction (HJ) DNA during genetic recombination and DNA repair. Endonuclease that resolves HJ intermediates. Cleaves cruciform DNA by making single-stranded nicks across the HJ at symmetrical positions within the homologous arms, yielding a 5'-phosphate and a 3'-hydroxyl group; requires a central core of homology in the junction. The consensus cleavage sequence is 5'-(A/T)TT(C/G)-3'. Cleavage occurs on the 3'-side of the TT dinucleotide at the point of strand exchange. HJ branch migration catalyzed by RuvA-RuvB allows RuvC to scan DNA until it finds its consensus sequence, where it cleaves and resolves the cruciform DNA.</text>
</comment>
<dbReference type="EMBL" id="ACEC01000098">
    <property type="protein sequence ID" value="EEG29487.1"/>
    <property type="molecule type" value="Genomic_DNA"/>
</dbReference>
<keyword evidence="16" id="KW-1185">Reference proteome</keyword>
<dbReference type="GO" id="GO:0000287">
    <property type="term" value="F:magnesium ion binding"/>
    <property type="evidence" value="ECO:0007669"/>
    <property type="project" value="UniProtKB-UniRule"/>
</dbReference>
<dbReference type="InterPro" id="IPR002176">
    <property type="entry name" value="X-over_junc_endoDNase_RuvC"/>
</dbReference>
<keyword evidence="2 13" id="KW-0963">Cytoplasm</keyword>
<dbReference type="AlphaFoldDB" id="C0EG92"/>
<keyword evidence="7 13" id="KW-0378">Hydrolase</keyword>
<reference evidence="15 16" key="1">
    <citation type="submission" date="2009-01" db="EMBL/GenBank/DDBJ databases">
        <authorList>
            <person name="Fulton L."/>
            <person name="Clifton S."/>
            <person name="Fulton B."/>
            <person name="Xu J."/>
            <person name="Minx P."/>
            <person name="Pepin K.H."/>
            <person name="Johnson M."/>
            <person name="Bhonagiri V."/>
            <person name="Nash W.E."/>
            <person name="Mardis E.R."/>
            <person name="Wilson R.K."/>
        </authorList>
    </citation>
    <scope>NUCLEOTIDE SEQUENCE [LARGE SCALE GENOMIC DNA]</scope>
    <source>
        <strain evidence="15 16">DSM 5476</strain>
    </source>
</reference>
<dbReference type="STRING" id="537013.CLOSTMETH_02885"/>
<dbReference type="PANTHER" id="PTHR30194:SF3">
    <property type="entry name" value="CROSSOVER JUNCTION ENDODEOXYRIBONUCLEASE RUVC"/>
    <property type="match status" value="1"/>
</dbReference>
<accession>C0EG92</accession>
<dbReference type="GO" id="GO:0005737">
    <property type="term" value="C:cytoplasm"/>
    <property type="evidence" value="ECO:0007669"/>
    <property type="project" value="UniProtKB-SubCell"/>
</dbReference>
<evidence type="ECO:0000256" key="3">
    <source>
        <dbReference type="ARBA" id="ARBA00022722"/>
    </source>
</evidence>
<evidence type="ECO:0000256" key="6">
    <source>
        <dbReference type="ARBA" id="ARBA00022763"/>
    </source>
</evidence>
<dbReference type="HOGENOM" id="CLU_091257_3_1_9"/>
<keyword evidence="4 13" id="KW-0479">Metal-binding</keyword>
<evidence type="ECO:0000256" key="13">
    <source>
        <dbReference type="HAMAP-Rule" id="MF_00034"/>
    </source>
</evidence>
<dbReference type="EC" id="3.1.21.10" evidence="13 14"/>
<dbReference type="InterPro" id="IPR020563">
    <property type="entry name" value="X-over_junc_endoDNase_Mg_BS"/>
</dbReference>
<feature type="binding site" evidence="13">
    <location>
        <position position="144"/>
    </location>
    <ligand>
        <name>Mg(2+)</name>
        <dbReference type="ChEBI" id="CHEBI:18420"/>
        <label>1</label>
    </ligand>
</feature>
<proteinExistence type="inferred from homology"/>
<dbReference type="NCBIfam" id="NF000711">
    <property type="entry name" value="PRK00039.2-1"/>
    <property type="match status" value="1"/>
</dbReference>
<comment type="cofactor">
    <cofactor evidence="13">
        <name>Mg(2+)</name>
        <dbReference type="ChEBI" id="CHEBI:18420"/>
    </cofactor>
    <text evidence="13">Binds 2 Mg(2+) ion per subunit.</text>
</comment>
<keyword evidence="10 13" id="KW-0233">DNA recombination</keyword>
<dbReference type="InterPro" id="IPR012337">
    <property type="entry name" value="RNaseH-like_sf"/>
</dbReference>
<dbReference type="GO" id="GO:0006310">
    <property type="term" value="P:DNA recombination"/>
    <property type="evidence" value="ECO:0007669"/>
    <property type="project" value="UniProtKB-UniRule"/>
</dbReference>
<evidence type="ECO:0000256" key="11">
    <source>
        <dbReference type="ARBA" id="ARBA00023204"/>
    </source>
</evidence>